<evidence type="ECO:0000313" key="2">
    <source>
        <dbReference type="EMBL" id="KAJ7318476.1"/>
    </source>
</evidence>
<feature type="compositionally biased region" description="Basic residues" evidence="1">
    <location>
        <begin position="111"/>
        <end position="129"/>
    </location>
</feature>
<protein>
    <submittedName>
        <fullName evidence="2">Uncharacterized protein</fullName>
    </submittedName>
</protein>
<accession>A0AAD7EEK9</accession>
<evidence type="ECO:0000256" key="1">
    <source>
        <dbReference type="SAM" id="MobiDB-lite"/>
    </source>
</evidence>
<dbReference type="Proteomes" id="UP001218218">
    <property type="component" value="Unassembled WGS sequence"/>
</dbReference>
<organism evidence="2 3">
    <name type="scientific">Mycena albidolilacea</name>
    <dbReference type="NCBI Taxonomy" id="1033008"/>
    <lineage>
        <taxon>Eukaryota</taxon>
        <taxon>Fungi</taxon>
        <taxon>Dikarya</taxon>
        <taxon>Basidiomycota</taxon>
        <taxon>Agaricomycotina</taxon>
        <taxon>Agaricomycetes</taxon>
        <taxon>Agaricomycetidae</taxon>
        <taxon>Agaricales</taxon>
        <taxon>Marasmiineae</taxon>
        <taxon>Mycenaceae</taxon>
        <taxon>Mycena</taxon>
    </lineage>
</organism>
<dbReference type="AlphaFoldDB" id="A0AAD7EEK9"/>
<proteinExistence type="predicted"/>
<reference evidence="2" key="1">
    <citation type="submission" date="2023-03" db="EMBL/GenBank/DDBJ databases">
        <title>Massive genome expansion in bonnet fungi (Mycena s.s.) driven by repeated elements and novel gene families across ecological guilds.</title>
        <authorList>
            <consortium name="Lawrence Berkeley National Laboratory"/>
            <person name="Harder C.B."/>
            <person name="Miyauchi S."/>
            <person name="Viragh M."/>
            <person name="Kuo A."/>
            <person name="Thoen E."/>
            <person name="Andreopoulos B."/>
            <person name="Lu D."/>
            <person name="Skrede I."/>
            <person name="Drula E."/>
            <person name="Henrissat B."/>
            <person name="Morin E."/>
            <person name="Kohler A."/>
            <person name="Barry K."/>
            <person name="LaButti K."/>
            <person name="Morin E."/>
            <person name="Salamov A."/>
            <person name="Lipzen A."/>
            <person name="Mereny Z."/>
            <person name="Hegedus B."/>
            <person name="Baldrian P."/>
            <person name="Stursova M."/>
            <person name="Weitz H."/>
            <person name="Taylor A."/>
            <person name="Grigoriev I.V."/>
            <person name="Nagy L.G."/>
            <person name="Martin F."/>
            <person name="Kauserud H."/>
        </authorList>
    </citation>
    <scope>NUCLEOTIDE SEQUENCE</scope>
    <source>
        <strain evidence="2">CBHHK002</strain>
    </source>
</reference>
<feature type="region of interest" description="Disordered" evidence="1">
    <location>
        <begin position="100"/>
        <end position="137"/>
    </location>
</feature>
<dbReference type="EMBL" id="JARIHO010000057">
    <property type="protein sequence ID" value="KAJ7318476.1"/>
    <property type="molecule type" value="Genomic_DNA"/>
</dbReference>
<sequence>MDATTVLGSKCVQLDLAVPGAQAVGPTYIFGCEVEMLVNEGECKKTLNKLQAPKRVGNGGAPHAKWALRGCKKAPKRAVQAQYQATPYAPWASQRIGAEWEQPRACEKGPVGRKKPKNGLRKRSTRQHHMPPGQARG</sequence>
<evidence type="ECO:0000313" key="3">
    <source>
        <dbReference type="Proteomes" id="UP001218218"/>
    </source>
</evidence>
<comment type="caution">
    <text evidence="2">The sequence shown here is derived from an EMBL/GenBank/DDBJ whole genome shotgun (WGS) entry which is preliminary data.</text>
</comment>
<gene>
    <name evidence="2" type="ORF">DFH08DRAFT_819757</name>
</gene>
<name>A0AAD7EEK9_9AGAR</name>
<keyword evidence="3" id="KW-1185">Reference proteome</keyword>